<dbReference type="SMART" id="SM00558">
    <property type="entry name" value="JmjC"/>
    <property type="match status" value="1"/>
</dbReference>
<evidence type="ECO:0000256" key="3">
    <source>
        <dbReference type="ARBA" id="ARBA00022737"/>
    </source>
</evidence>
<dbReference type="Pfam" id="PF00628">
    <property type="entry name" value="PHD"/>
    <property type="match status" value="2"/>
</dbReference>
<keyword evidence="5" id="KW-0862">Zinc</keyword>
<dbReference type="InterPro" id="IPR003349">
    <property type="entry name" value="JmjN"/>
</dbReference>
<dbReference type="PROSITE" id="PS01359">
    <property type="entry name" value="ZF_PHD_1"/>
    <property type="match status" value="2"/>
</dbReference>
<feature type="compositionally biased region" description="Polar residues" evidence="9">
    <location>
        <begin position="1560"/>
        <end position="1583"/>
    </location>
</feature>
<dbReference type="SUPFAM" id="SSF46774">
    <property type="entry name" value="ARID-like"/>
    <property type="match status" value="1"/>
</dbReference>
<sequence>MVLPSSSGGGAVMAMPPARPSPVAVPSTDSPGPSTKKQMKAPAVPGTLNGPPSGNNHAIPLSARRAEALDLSTVERRGQPNMRPYPEKRSRLFDIPNAPIYRPTEEEFRDPMEYMRKIAPEGSKYGIVKIVPPESWNPSFAINTERFHFRTRRQELNSVEGGNRVNNDYLDQLAKFHKQNGHNLNRFPSVDKRPLDLYRLKKTVERKGGFEQVCKGKRWAEVGRDLGYSGKIMSSLSTSLKNSYQKWLLPYEEYLRLAKPGVHQQLEMMNGGPYTPSPGPSPVKRPNGPMPGEHAPTMQASAALHASLNGQSPHPPFPGNHEIMHPVHPHEAPRPPHFGTPQPPQSHPAPPSTGGFTPVNAGGFTPVNSAQPPPPPPPSGGFTAVNGVNGMHHSNSSTPQRPLEGTPQHMTPQHLSANPNGNAALKRPHSELTPDEVSSLERRSKRLRKDVPTVAGSNMHHSRMGMKQLQANRERGHYSPGEVCENCLKPDERHKHLRCESCGDAYHMYCLEPPLKQAPAHEWHCPRCLVGTNEYGFDEGDVYSLSGFQRKANEFKMHHFNTIPRQFSPFNEHKHHLEEDDIEREFWRLVEDISDTTEVEYGADIHSTTHGSGFPTIEKHPRDPYSTDPWNLNIMPLDKESLFRHIKSDVSGMTVPWLYVGMIFSTFCWHNEDHYTYSANYQHFGETKTWYGIPGEDSYKFEEAMKQEVPELFETQPDLLFQLVTLARPEKLRRAGVRVYAIDQHAGEFVITFPRAYHAGFNQGFNFNEAVNFAPHDWEPFGEEGVRRLRDYRKQPCFSHDEMLLTAASRDNSIRTSKWLAPALERMRDEELATRQHFLRGPAAEAGTQQTEPYLGPRYAQEPEAIDASVEEEEVICTFCKAYCHLSRYVCMKTMKVLCLLHAGSYECCDALETERHSGQNGDHVVQYRMTNDVLTSTVQKVVDKANIPELWAAKVDKELEDSPRPSLKHLRTLLTEGDKIQYDLPQLPDLRRFVDKCNEWVEEATNYITRKQTNRRKSEKVWRKGTKAAEQEERDKELRKISNIYNLLESADKIGFDCPEIVTLRERASNIEEFQKDAHAALGNILAKKTEDFEELLERAKEFHVDMPEIESIEKVLRRLRWNDAAKAKKPNLETQQQTQTLKDIEKFLAEGADIGVPDTNPDIIFFKEHKAQGELWEQKAKELMAVEQVHYQQLDALSRQASTLPVTPETLAAVDAILKKQREIQDKIASLVDRSKDPDFRKRPHYNEMKEVMDALDELQSKPQGTIDLEKESKRHEDWMRRGKKLFGKANAPLHILQQHMNTVDLRNQGCFDIEDKPRGPVEPSSRAGTPAEGEVPVTEGSTSSRDVFCICRKSEAGMMIECEICHEWYHGKCLKIARGKVKEDDKYTCPICDWRVKIPRDAARPKLEDLQSWFDELETLPFQPVEEKTLSNICEYGQNFRDFIRPYVEPAMEPTPEEVSILRFYLRKVEGADILLAHETNYLRQQLHRLAKVAPEPPPMTDASHSTRKPRPTKQQKLMAQLGITNPDDLPTQYKMKPHVAKRKQSESMPGMPLQPAMNSTSPSGSMTPGLPGSSSSAQPYPTGMTPVPPEKVRKHLTALAIQVLGTTAGHPIVDEFLAQEPHANRDRLLKVKAVLELSDASSFTTDLDTFKAKVNSMPMPAPHAPGAGYETPQERHLASLRAQQQTSQGQEQSAAPNTSSETYQPAATQAQQRLGSPAMFHGYSSSGPSPPPSGFGSQMFGMNDMFSTPTSQSAGNNHNASRTSPDFVNRGGNGMIPSGMPGAIFDSPKQPDVSSASTTGFMTTAGINSPGFGGSQQSAGANMDNVFADLVHETEDNFAVPGLESATDVRDSKEIPTPAAPAASEDVDNKETCAPVEMTDQPEEQKQDA</sequence>
<evidence type="ECO:0000259" key="10">
    <source>
        <dbReference type="PROSITE" id="PS50016"/>
    </source>
</evidence>
<dbReference type="Pfam" id="PF01388">
    <property type="entry name" value="ARID"/>
    <property type="match status" value="1"/>
</dbReference>
<dbReference type="GO" id="GO:0003677">
    <property type="term" value="F:DNA binding"/>
    <property type="evidence" value="ECO:0007669"/>
    <property type="project" value="InterPro"/>
</dbReference>
<keyword evidence="4 8" id="KW-0863">Zinc-finger</keyword>
<dbReference type="CDD" id="cd16100">
    <property type="entry name" value="ARID"/>
    <property type="match status" value="1"/>
</dbReference>
<proteinExistence type="predicted"/>
<dbReference type="SMART" id="SM01014">
    <property type="entry name" value="ARID"/>
    <property type="match status" value="1"/>
</dbReference>
<evidence type="ECO:0000256" key="2">
    <source>
        <dbReference type="ARBA" id="ARBA00022723"/>
    </source>
</evidence>
<protein>
    <submittedName>
        <fullName evidence="14">Uncharacterized protein</fullName>
    </submittedName>
</protein>
<dbReference type="FunFam" id="1.10.150.60:FF:000010">
    <property type="entry name" value="PHD transcription factor (Rum1)"/>
    <property type="match status" value="1"/>
</dbReference>
<dbReference type="GO" id="GO:0005634">
    <property type="term" value="C:nucleus"/>
    <property type="evidence" value="ECO:0007669"/>
    <property type="project" value="UniProtKB-SubCell"/>
</dbReference>
<dbReference type="InterPro" id="IPR013637">
    <property type="entry name" value="Lys_sp_deMease-like_dom"/>
</dbReference>
<comment type="subcellular location">
    <subcellularLocation>
        <location evidence="1">Nucleus</location>
    </subcellularLocation>
</comment>
<keyword evidence="3" id="KW-0677">Repeat</keyword>
<dbReference type="SMART" id="SM00545">
    <property type="entry name" value="JmjN"/>
    <property type="match status" value="1"/>
</dbReference>
<dbReference type="InterPro" id="IPR036431">
    <property type="entry name" value="ARID_dom_sf"/>
</dbReference>
<dbReference type="InterPro" id="IPR013083">
    <property type="entry name" value="Znf_RING/FYVE/PHD"/>
</dbReference>
<dbReference type="InterPro" id="IPR001606">
    <property type="entry name" value="ARID_dom"/>
</dbReference>
<dbReference type="OrthoDB" id="1678912at2759"/>
<dbReference type="Gene3D" id="2.60.120.650">
    <property type="entry name" value="Cupin"/>
    <property type="match status" value="1"/>
</dbReference>
<evidence type="ECO:0000259" key="11">
    <source>
        <dbReference type="PROSITE" id="PS51011"/>
    </source>
</evidence>
<feature type="domain" description="PHD-type" evidence="10">
    <location>
        <begin position="481"/>
        <end position="531"/>
    </location>
</feature>
<dbReference type="STRING" id="357750.A0A2S6CNA1"/>
<comment type="caution">
    <text evidence="14">The sequence shown here is derived from an EMBL/GenBank/DDBJ whole genome shotgun (WGS) entry which is preliminary data.</text>
</comment>
<dbReference type="SUPFAM" id="SSF57903">
    <property type="entry name" value="FYVE/PHD zinc finger"/>
    <property type="match status" value="2"/>
</dbReference>
<dbReference type="Pfam" id="PF02928">
    <property type="entry name" value="zf-C5HC2"/>
    <property type="match status" value="1"/>
</dbReference>
<keyword evidence="7" id="KW-0539">Nucleus</keyword>
<feature type="compositionally biased region" description="Polar residues" evidence="9">
    <location>
        <begin position="1700"/>
        <end position="1716"/>
    </location>
</feature>
<evidence type="ECO:0000313" key="15">
    <source>
        <dbReference type="Proteomes" id="UP000237631"/>
    </source>
</evidence>
<keyword evidence="2" id="KW-0479">Metal-binding</keyword>
<dbReference type="Proteomes" id="UP000237631">
    <property type="component" value="Unassembled WGS sequence"/>
</dbReference>
<evidence type="ECO:0000256" key="8">
    <source>
        <dbReference type="PROSITE-ProRule" id="PRU00146"/>
    </source>
</evidence>
<feature type="compositionally biased region" description="Basic and acidic residues" evidence="9">
    <location>
        <begin position="322"/>
        <end position="334"/>
    </location>
</feature>
<dbReference type="PROSITE" id="PS51184">
    <property type="entry name" value="JMJC"/>
    <property type="match status" value="1"/>
</dbReference>
<evidence type="ECO:0000259" key="12">
    <source>
        <dbReference type="PROSITE" id="PS51183"/>
    </source>
</evidence>
<keyword evidence="6" id="KW-0408">Iron</keyword>
<dbReference type="GO" id="GO:0008270">
    <property type="term" value="F:zinc ion binding"/>
    <property type="evidence" value="ECO:0007669"/>
    <property type="project" value="UniProtKB-KW"/>
</dbReference>
<dbReference type="GO" id="GO:0000785">
    <property type="term" value="C:chromatin"/>
    <property type="evidence" value="ECO:0007669"/>
    <property type="project" value="TreeGrafter"/>
</dbReference>
<dbReference type="SMART" id="SM00501">
    <property type="entry name" value="BRIGHT"/>
    <property type="match status" value="1"/>
</dbReference>
<evidence type="ECO:0000256" key="6">
    <source>
        <dbReference type="ARBA" id="ARBA00023004"/>
    </source>
</evidence>
<dbReference type="InterPro" id="IPR004198">
    <property type="entry name" value="Znf_C5HC2"/>
</dbReference>
<dbReference type="Pfam" id="PF02373">
    <property type="entry name" value="JmjC"/>
    <property type="match status" value="1"/>
</dbReference>
<feature type="domain" description="PHD-type" evidence="10">
    <location>
        <begin position="1349"/>
        <end position="1398"/>
    </location>
</feature>
<dbReference type="PROSITE" id="PS51183">
    <property type="entry name" value="JMJN"/>
    <property type="match status" value="1"/>
</dbReference>
<dbReference type="PROSITE" id="PS50016">
    <property type="entry name" value="ZF_PHD_2"/>
    <property type="match status" value="2"/>
</dbReference>
<dbReference type="CDD" id="cd15518">
    <property type="entry name" value="PHD_Ecm5p_Lid2p_like"/>
    <property type="match status" value="1"/>
</dbReference>
<dbReference type="PROSITE" id="PS51011">
    <property type="entry name" value="ARID"/>
    <property type="match status" value="1"/>
</dbReference>
<evidence type="ECO:0000313" key="14">
    <source>
        <dbReference type="EMBL" id="PPJ61194.1"/>
    </source>
</evidence>
<dbReference type="GO" id="GO:0006355">
    <property type="term" value="P:regulation of DNA-templated transcription"/>
    <property type="evidence" value="ECO:0007669"/>
    <property type="project" value="TreeGrafter"/>
</dbReference>
<dbReference type="EMBL" id="PNEN01000106">
    <property type="protein sequence ID" value="PPJ61194.1"/>
    <property type="molecule type" value="Genomic_DNA"/>
</dbReference>
<feature type="domain" description="JmjN" evidence="12">
    <location>
        <begin position="98"/>
        <end position="139"/>
    </location>
</feature>
<dbReference type="PANTHER" id="PTHR10694:SF33">
    <property type="entry name" value="LYSINE-SPECIFIC DEMETHYLASE 5"/>
    <property type="match status" value="1"/>
</dbReference>
<dbReference type="Gene3D" id="3.30.40.10">
    <property type="entry name" value="Zinc/RING finger domain, C3HC4 (zinc finger)"/>
    <property type="match status" value="1"/>
</dbReference>
<feature type="region of interest" description="Disordered" evidence="9">
    <location>
        <begin position="1497"/>
        <end position="1519"/>
    </location>
</feature>
<feature type="domain" description="JmjC" evidence="13">
    <location>
        <begin position="624"/>
        <end position="790"/>
    </location>
</feature>
<keyword evidence="15" id="KW-1185">Reference proteome</keyword>
<dbReference type="InterPro" id="IPR019786">
    <property type="entry name" value="Zinc_finger_PHD-type_CS"/>
</dbReference>
<dbReference type="GO" id="GO:0034647">
    <property type="term" value="F:histone H3K4me/H3K4me2/H3K4me3 demethylase activity"/>
    <property type="evidence" value="ECO:0007669"/>
    <property type="project" value="TreeGrafter"/>
</dbReference>
<feature type="compositionally biased region" description="Low complexity" evidence="9">
    <location>
        <begin position="1686"/>
        <end position="1699"/>
    </location>
</feature>
<dbReference type="InterPro" id="IPR001965">
    <property type="entry name" value="Znf_PHD"/>
</dbReference>
<dbReference type="FunFam" id="3.30.40.10:FF:000322">
    <property type="entry name" value="PHD transcription factor (Rum1)"/>
    <property type="match status" value="1"/>
</dbReference>
<dbReference type="InterPro" id="IPR019787">
    <property type="entry name" value="Znf_PHD-finger"/>
</dbReference>
<dbReference type="FunFam" id="2.60.120.650:FF:000014">
    <property type="entry name" value="PHD transcription factor (Rum1)"/>
    <property type="match status" value="1"/>
</dbReference>
<feature type="region of interest" description="Disordered" evidence="9">
    <location>
        <begin position="1660"/>
        <end position="1716"/>
    </location>
</feature>
<evidence type="ECO:0000256" key="9">
    <source>
        <dbReference type="SAM" id="MobiDB-lite"/>
    </source>
</evidence>
<feature type="region of interest" description="Disordered" evidence="9">
    <location>
        <begin position="266"/>
        <end position="463"/>
    </location>
</feature>
<evidence type="ECO:0000256" key="7">
    <source>
        <dbReference type="ARBA" id="ARBA00023242"/>
    </source>
</evidence>
<feature type="compositionally biased region" description="Pro residues" evidence="9">
    <location>
        <begin position="335"/>
        <end position="351"/>
    </location>
</feature>
<evidence type="ECO:0000256" key="5">
    <source>
        <dbReference type="ARBA" id="ARBA00022833"/>
    </source>
</evidence>
<feature type="compositionally biased region" description="Low complexity" evidence="9">
    <location>
        <begin position="12"/>
        <end position="27"/>
    </location>
</feature>
<evidence type="ECO:0000259" key="13">
    <source>
        <dbReference type="PROSITE" id="PS51184"/>
    </source>
</evidence>
<dbReference type="InterPro" id="IPR011011">
    <property type="entry name" value="Znf_FYVE_PHD"/>
</dbReference>
<dbReference type="Pfam" id="PF02375">
    <property type="entry name" value="JmjN"/>
    <property type="match status" value="1"/>
</dbReference>
<feature type="region of interest" description="Disordered" evidence="9">
    <location>
        <begin position="1"/>
        <end position="55"/>
    </location>
</feature>
<organism evidence="14 15">
    <name type="scientific">Cercospora berteroae</name>
    <dbReference type="NCBI Taxonomy" id="357750"/>
    <lineage>
        <taxon>Eukaryota</taxon>
        <taxon>Fungi</taxon>
        <taxon>Dikarya</taxon>
        <taxon>Ascomycota</taxon>
        <taxon>Pezizomycotina</taxon>
        <taxon>Dothideomycetes</taxon>
        <taxon>Dothideomycetidae</taxon>
        <taxon>Mycosphaerellales</taxon>
        <taxon>Mycosphaerellaceae</taxon>
        <taxon>Cercospora</taxon>
    </lineage>
</organism>
<dbReference type="Pfam" id="PF08429">
    <property type="entry name" value="PLU-1"/>
    <property type="match status" value="1"/>
</dbReference>
<dbReference type="InterPro" id="IPR003347">
    <property type="entry name" value="JmjC_dom"/>
</dbReference>
<gene>
    <name evidence="14" type="ORF">CBER1_10755</name>
</gene>
<dbReference type="PANTHER" id="PTHR10694">
    <property type="entry name" value="LYSINE-SPECIFIC DEMETHYLASE"/>
    <property type="match status" value="1"/>
</dbReference>
<feature type="domain" description="ARID" evidence="11">
    <location>
        <begin position="163"/>
        <end position="256"/>
    </location>
</feature>
<evidence type="ECO:0000256" key="1">
    <source>
        <dbReference type="ARBA" id="ARBA00004123"/>
    </source>
</evidence>
<dbReference type="SUPFAM" id="SSF51197">
    <property type="entry name" value="Clavaminate synthase-like"/>
    <property type="match status" value="1"/>
</dbReference>
<feature type="region of interest" description="Disordered" evidence="9">
    <location>
        <begin position="1544"/>
        <end position="1586"/>
    </location>
</feature>
<dbReference type="SMART" id="SM00249">
    <property type="entry name" value="PHD"/>
    <property type="match status" value="2"/>
</dbReference>
<accession>A0A2S6CNA1</accession>
<reference evidence="15" key="1">
    <citation type="journal article" date="2017" name="bioRxiv">
        <title>Conservation of a gene cluster reveals novel cercosporin biosynthetic mechanisms and extends production to the genus Colletotrichum.</title>
        <authorList>
            <person name="de Jonge R."/>
            <person name="Ebert M.K."/>
            <person name="Huitt-Roehl C.R."/>
            <person name="Pal P."/>
            <person name="Suttle J.C."/>
            <person name="Spanner R.E."/>
            <person name="Neubauer J.D."/>
            <person name="Jurick W.M.II."/>
            <person name="Stott K.A."/>
            <person name="Secor G.A."/>
            <person name="Thomma B.P.H.J."/>
            <person name="Van de Peer Y."/>
            <person name="Townsend C.A."/>
            <person name="Bolton M.D."/>
        </authorList>
    </citation>
    <scope>NUCLEOTIDE SEQUENCE [LARGE SCALE GENOMIC DNA]</scope>
    <source>
        <strain evidence="15">CBS538.71</strain>
    </source>
</reference>
<name>A0A2S6CNA1_9PEZI</name>
<evidence type="ECO:0000256" key="4">
    <source>
        <dbReference type="ARBA" id="ARBA00022771"/>
    </source>
</evidence>
<feature type="region of interest" description="Disordered" evidence="9">
    <location>
        <begin position="1843"/>
        <end position="1893"/>
    </location>
</feature>
<feature type="compositionally biased region" description="Polar residues" evidence="9">
    <location>
        <begin position="408"/>
        <end position="421"/>
    </location>
</feature>
<dbReference type="Gene3D" id="1.10.150.60">
    <property type="entry name" value="ARID DNA-binding domain"/>
    <property type="match status" value="1"/>
</dbReference>
<feature type="region of interest" description="Disordered" evidence="9">
    <location>
        <begin position="1315"/>
        <end position="1343"/>
    </location>
</feature>